<feature type="region of interest" description="Disordered" evidence="1">
    <location>
        <begin position="202"/>
        <end position="238"/>
    </location>
</feature>
<gene>
    <name evidence="2" type="ORF">GCM10023318_08360</name>
</gene>
<dbReference type="EMBL" id="BAABJM010000001">
    <property type="protein sequence ID" value="GAA5044932.1"/>
    <property type="molecule type" value="Genomic_DNA"/>
</dbReference>
<dbReference type="SUPFAM" id="SSF140459">
    <property type="entry name" value="PE/PPE dimer-like"/>
    <property type="match status" value="1"/>
</dbReference>
<evidence type="ECO:0000313" key="3">
    <source>
        <dbReference type="Proteomes" id="UP001500603"/>
    </source>
</evidence>
<proteinExistence type="predicted"/>
<reference evidence="3" key="1">
    <citation type="journal article" date="2019" name="Int. J. Syst. Evol. Microbiol.">
        <title>The Global Catalogue of Microorganisms (GCM) 10K type strain sequencing project: providing services to taxonomists for standard genome sequencing and annotation.</title>
        <authorList>
            <consortium name="The Broad Institute Genomics Platform"/>
            <consortium name="The Broad Institute Genome Sequencing Center for Infectious Disease"/>
            <person name="Wu L."/>
            <person name="Ma J."/>
        </authorList>
    </citation>
    <scope>NUCLEOTIDE SEQUENCE [LARGE SCALE GENOMIC DNA]</scope>
    <source>
        <strain evidence="3">JCM 18298</strain>
    </source>
</reference>
<accession>A0ABP9JV24</accession>
<dbReference type="InterPro" id="IPR038332">
    <property type="entry name" value="PPE_sf"/>
</dbReference>
<comment type="caution">
    <text evidence="2">The sequence shown here is derived from an EMBL/GenBank/DDBJ whole genome shotgun (WGS) entry which is preliminary data.</text>
</comment>
<sequence length="238" mass="25804">MSYADYRSRVIAAQDQWNRERDQIATEQAGVDFPGEFEPPAIAAPDNYDSMTLAQMVDAVNGMRPDTVRQAAEAWQRIATAVTTHATDFNHQFQRTIAGDGVHQGWSGQAARAASEAVNNYTVQSQLFADAATIVYRTLAQLHTGLNQTRALMPQATQSVDPRDKKLPEGGVMKAGDFTEQEATEEGRRVLRTVYGQVVTQADHGVPVLPTPKPLAADRPSPQGPTVPPVLGEDGVHG</sequence>
<evidence type="ECO:0008006" key="4">
    <source>
        <dbReference type="Google" id="ProtNLM"/>
    </source>
</evidence>
<evidence type="ECO:0000313" key="2">
    <source>
        <dbReference type="EMBL" id="GAA5044932.1"/>
    </source>
</evidence>
<evidence type="ECO:0000256" key="1">
    <source>
        <dbReference type="SAM" id="MobiDB-lite"/>
    </source>
</evidence>
<dbReference type="Gene3D" id="1.20.1260.20">
    <property type="entry name" value="PPE superfamily"/>
    <property type="match status" value="1"/>
</dbReference>
<dbReference type="Proteomes" id="UP001500603">
    <property type="component" value="Unassembled WGS sequence"/>
</dbReference>
<keyword evidence="3" id="KW-1185">Reference proteome</keyword>
<name>A0ABP9JV24_9NOCA</name>
<dbReference type="RefSeq" id="WP_345493660.1">
    <property type="nucleotide sequence ID" value="NZ_BAABJM010000001.1"/>
</dbReference>
<organism evidence="2 3">
    <name type="scientific">Nocardia callitridis</name>
    <dbReference type="NCBI Taxonomy" id="648753"/>
    <lineage>
        <taxon>Bacteria</taxon>
        <taxon>Bacillati</taxon>
        <taxon>Actinomycetota</taxon>
        <taxon>Actinomycetes</taxon>
        <taxon>Mycobacteriales</taxon>
        <taxon>Nocardiaceae</taxon>
        <taxon>Nocardia</taxon>
    </lineage>
</organism>
<protein>
    <recommendedName>
        <fullName evidence="4">PPE domain-containing protein</fullName>
    </recommendedName>
</protein>